<evidence type="ECO:0000256" key="3">
    <source>
        <dbReference type="ARBA" id="ARBA00023002"/>
    </source>
</evidence>
<dbReference type="PANTHER" id="PTHR24296">
    <property type="entry name" value="CYTOCHROME P450"/>
    <property type="match status" value="1"/>
</dbReference>
<evidence type="ECO:0000256" key="2">
    <source>
        <dbReference type="ARBA" id="ARBA00022723"/>
    </source>
</evidence>
<name>A0A7J7L1M0_9MAGN</name>
<comment type="similarity">
    <text evidence="1">Belongs to the cytochrome P450 family.</text>
</comment>
<dbReference type="GO" id="GO:0016705">
    <property type="term" value="F:oxidoreductase activity, acting on paired donors, with incorporation or reduction of molecular oxygen"/>
    <property type="evidence" value="ECO:0007669"/>
    <property type="project" value="InterPro"/>
</dbReference>
<protein>
    <recommendedName>
        <fullName evidence="8">Cytochrome P450</fullName>
    </recommendedName>
</protein>
<evidence type="ECO:0000256" key="4">
    <source>
        <dbReference type="ARBA" id="ARBA00023004"/>
    </source>
</evidence>
<dbReference type="AlphaFoldDB" id="A0A7J7L1M0"/>
<keyword evidence="3" id="KW-0560">Oxidoreductase</keyword>
<evidence type="ECO:0000313" key="7">
    <source>
        <dbReference type="Proteomes" id="UP000541444"/>
    </source>
</evidence>
<dbReference type="GO" id="GO:0004497">
    <property type="term" value="F:monooxygenase activity"/>
    <property type="evidence" value="ECO:0007669"/>
    <property type="project" value="InterPro"/>
</dbReference>
<dbReference type="EMBL" id="JACGCM010002693">
    <property type="protein sequence ID" value="KAF6136468.1"/>
    <property type="molecule type" value="Genomic_DNA"/>
</dbReference>
<accession>A0A7J7L1M0</accession>
<comment type="caution">
    <text evidence="6">The sequence shown here is derived from an EMBL/GenBank/DDBJ whole genome shotgun (WGS) entry which is preliminary data.</text>
</comment>
<evidence type="ECO:0000256" key="1">
    <source>
        <dbReference type="ARBA" id="ARBA00010617"/>
    </source>
</evidence>
<evidence type="ECO:0000256" key="5">
    <source>
        <dbReference type="SAM" id="Phobius"/>
    </source>
</evidence>
<gene>
    <name evidence="6" type="ORF">GIB67_035027</name>
</gene>
<dbReference type="OrthoDB" id="2789670at2759"/>
<sequence length="362" mass="41500">MDHPLYYAFSLATTVIISVLELLAISIVLLIATLFIKFLIAYIKDLVTKERQPPIAGTIFNQLLNFNLLYDYITVLARKYGTFRLITHTQSEIFTVNPLNVEHVLKTNFSNYLKGIYGYEEVSMKCTLDSIFKVGFGIELNSLSGSDEAGNKFAHAFAEASVGVFWRFGDPFWKIKRMFNIGSEASLKKNIKTIDDFVLPSIGHKREQMKMVKGEECTKGDMLSRFLIESENDSENMTDKYLRDIILNFIIAGRDTTAYSLTWFTYLFFKHPFIQEKVVQDIREATKGSGNLSIDEFTELITEETLNKMQYLHAALTETLRLYPAIPSVIFIFSQVFQYCLVKNPPNMVSEVHDLFITTYAK</sequence>
<dbReference type="InterPro" id="IPR036396">
    <property type="entry name" value="Cyt_P450_sf"/>
</dbReference>
<dbReference type="Proteomes" id="UP000541444">
    <property type="component" value="Unassembled WGS sequence"/>
</dbReference>
<keyword evidence="5" id="KW-0812">Transmembrane</keyword>
<dbReference type="InterPro" id="IPR001128">
    <property type="entry name" value="Cyt_P450"/>
</dbReference>
<keyword evidence="5" id="KW-1133">Transmembrane helix</keyword>
<keyword evidence="2" id="KW-0479">Metal-binding</keyword>
<reference evidence="6 7" key="1">
    <citation type="journal article" date="2020" name="IScience">
        <title>Genome Sequencing of the Endangered Kingdonia uniflora (Circaeasteraceae, Ranunculales) Reveals Potential Mechanisms of Evolutionary Specialization.</title>
        <authorList>
            <person name="Sun Y."/>
            <person name="Deng T."/>
            <person name="Zhang A."/>
            <person name="Moore M.J."/>
            <person name="Landis J.B."/>
            <person name="Lin N."/>
            <person name="Zhang H."/>
            <person name="Zhang X."/>
            <person name="Huang J."/>
            <person name="Zhang X."/>
            <person name="Sun H."/>
            <person name="Wang H."/>
        </authorList>
    </citation>
    <scope>NUCLEOTIDE SEQUENCE [LARGE SCALE GENOMIC DNA]</scope>
    <source>
        <strain evidence="6">TB1705</strain>
        <tissue evidence="6">Leaf</tissue>
    </source>
</reference>
<evidence type="ECO:0008006" key="8">
    <source>
        <dbReference type="Google" id="ProtNLM"/>
    </source>
</evidence>
<organism evidence="6 7">
    <name type="scientific">Kingdonia uniflora</name>
    <dbReference type="NCBI Taxonomy" id="39325"/>
    <lineage>
        <taxon>Eukaryota</taxon>
        <taxon>Viridiplantae</taxon>
        <taxon>Streptophyta</taxon>
        <taxon>Embryophyta</taxon>
        <taxon>Tracheophyta</taxon>
        <taxon>Spermatophyta</taxon>
        <taxon>Magnoliopsida</taxon>
        <taxon>Ranunculales</taxon>
        <taxon>Circaeasteraceae</taxon>
        <taxon>Kingdonia</taxon>
    </lineage>
</organism>
<evidence type="ECO:0000313" key="6">
    <source>
        <dbReference type="EMBL" id="KAF6136468.1"/>
    </source>
</evidence>
<dbReference type="PRINTS" id="PR00463">
    <property type="entry name" value="EP450I"/>
</dbReference>
<keyword evidence="4" id="KW-0408">Iron</keyword>
<keyword evidence="7" id="KW-1185">Reference proteome</keyword>
<dbReference type="Gene3D" id="1.10.630.10">
    <property type="entry name" value="Cytochrome P450"/>
    <property type="match status" value="1"/>
</dbReference>
<proteinExistence type="inferred from homology"/>
<dbReference type="SUPFAM" id="SSF48264">
    <property type="entry name" value="Cytochrome P450"/>
    <property type="match status" value="1"/>
</dbReference>
<feature type="transmembrane region" description="Helical" evidence="5">
    <location>
        <begin position="6"/>
        <end position="36"/>
    </location>
</feature>
<dbReference type="GO" id="GO:0044550">
    <property type="term" value="P:secondary metabolite biosynthetic process"/>
    <property type="evidence" value="ECO:0007669"/>
    <property type="project" value="UniProtKB-ARBA"/>
</dbReference>
<dbReference type="InterPro" id="IPR002401">
    <property type="entry name" value="Cyt_P450_E_grp-I"/>
</dbReference>
<keyword evidence="5" id="KW-0472">Membrane</keyword>
<dbReference type="Pfam" id="PF00067">
    <property type="entry name" value="p450"/>
    <property type="match status" value="1"/>
</dbReference>
<dbReference type="GO" id="GO:0005506">
    <property type="term" value="F:iron ion binding"/>
    <property type="evidence" value="ECO:0007669"/>
    <property type="project" value="InterPro"/>
</dbReference>
<dbReference type="GO" id="GO:0020037">
    <property type="term" value="F:heme binding"/>
    <property type="evidence" value="ECO:0007669"/>
    <property type="project" value="InterPro"/>
</dbReference>